<proteinExistence type="predicted"/>
<reference evidence="1" key="1">
    <citation type="submission" date="2017-11" db="EMBL/GenBank/DDBJ databases">
        <title>Three new genomes from thermophilic consortium.</title>
        <authorList>
            <person name="Quaggio R."/>
            <person name="Amgarten D."/>
            <person name="Setubal J.C."/>
        </authorList>
    </citation>
    <scope>NUCLEOTIDE SEQUENCE</scope>
    <source>
        <strain evidence="1">ZCTH01-B2</strain>
    </source>
</reference>
<comment type="caution">
    <text evidence="1">The sequence shown here is derived from an EMBL/GenBank/DDBJ whole genome shotgun (WGS) entry which is preliminary data.</text>
</comment>
<gene>
    <name evidence="1" type="ORF">CWE10_16350</name>
</gene>
<sequence>MALPTMYRVGDKWIFLTAERLRRLLMEVLPNWTLLDALLGESLDGETKEQAVAKIEAALSRKHVEGPAKFHENWVRMDLEDPEEIRRNMWALMEAYSNCYNAELRAETPNPIYPLKWMDIYPIVDVFTIYIPVYNSRMKAGLAHILNPPQTAIRIRVNEIRQVMGTLQGFAVLAQQYSLLLKPNFIWVCLEPPTLELRNELYRQTFGRL</sequence>
<dbReference type="EMBL" id="PIUK01000235">
    <property type="protein sequence ID" value="MBY6277741.1"/>
    <property type="molecule type" value="Genomic_DNA"/>
</dbReference>
<dbReference type="Proteomes" id="UP000732377">
    <property type="component" value="Unassembled WGS sequence"/>
</dbReference>
<name>A0A953I675_SYMTR</name>
<evidence type="ECO:0000313" key="1">
    <source>
        <dbReference type="EMBL" id="MBY6277741.1"/>
    </source>
</evidence>
<accession>A0A953I675</accession>
<organism evidence="1 2">
    <name type="scientific">Symbiobacterium thermophilum</name>
    <dbReference type="NCBI Taxonomy" id="2734"/>
    <lineage>
        <taxon>Bacteria</taxon>
        <taxon>Bacillati</taxon>
        <taxon>Bacillota</taxon>
        <taxon>Clostridia</taxon>
        <taxon>Eubacteriales</taxon>
        <taxon>Symbiobacteriaceae</taxon>
        <taxon>Symbiobacterium</taxon>
    </lineage>
</organism>
<dbReference type="AlphaFoldDB" id="A0A953I675"/>
<evidence type="ECO:0000313" key="2">
    <source>
        <dbReference type="Proteomes" id="UP000732377"/>
    </source>
</evidence>
<protein>
    <submittedName>
        <fullName evidence="1">Uncharacterized protein</fullName>
    </submittedName>
</protein>